<keyword evidence="6 8" id="KW-0030">Aminoacyl-tRNA synthetase</keyword>
<evidence type="ECO:0000256" key="4">
    <source>
        <dbReference type="ARBA" id="ARBA00022840"/>
    </source>
</evidence>
<feature type="binding site" evidence="8">
    <location>
        <begin position="43"/>
        <end position="49"/>
    </location>
    <ligand>
        <name>ATP</name>
        <dbReference type="ChEBI" id="CHEBI:30616"/>
    </ligand>
</feature>
<dbReference type="InterPro" id="IPR014729">
    <property type="entry name" value="Rossmann-like_a/b/a_fold"/>
</dbReference>
<dbReference type="InterPro" id="IPR049437">
    <property type="entry name" value="tRNA-synt_1c_C2"/>
</dbReference>
<dbReference type="InterPro" id="IPR020056">
    <property type="entry name" value="Rbsml_bL25/Gln-tRNA_synth_N"/>
</dbReference>
<comment type="catalytic activity">
    <reaction evidence="7 8">
        <text>tRNA(Gln) + L-glutamine + ATP = L-glutaminyl-tRNA(Gln) + AMP + diphosphate</text>
        <dbReference type="Rhea" id="RHEA:20121"/>
        <dbReference type="Rhea" id="RHEA-COMP:9662"/>
        <dbReference type="Rhea" id="RHEA-COMP:9681"/>
        <dbReference type="ChEBI" id="CHEBI:30616"/>
        <dbReference type="ChEBI" id="CHEBI:33019"/>
        <dbReference type="ChEBI" id="CHEBI:58359"/>
        <dbReference type="ChEBI" id="CHEBI:78442"/>
        <dbReference type="ChEBI" id="CHEBI:78521"/>
        <dbReference type="ChEBI" id="CHEBI:456215"/>
        <dbReference type="EC" id="6.1.1.18"/>
    </reaction>
</comment>
<dbReference type="Gene3D" id="2.40.240.10">
    <property type="entry name" value="Ribosomal Protein L25, Chain P"/>
    <property type="match status" value="2"/>
</dbReference>
<dbReference type="SUPFAM" id="SSF50715">
    <property type="entry name" value="Ribosomal protein L25-like"/>
    <property type="match status" value="1"/>
</dbReference>
<feature type="short sequence motif" description="'HIGH' region" evidence="8">
    <location>
        <begin position="36"/>
        <end position="46"/>
    </location>
</feature>
<feature type="binding site" evidence="8">
    <location>
        <position position="69"/>
    </location>
    <ligand>
        <name>L-glutamine</name>
        <dbReference type="ChEBI" id="CHEBI:58359"/>
    </ligand>
</feature>
<dbReference type="InterPro" id="IPR011035">
    <property type="entry name" value="Ribosomal_bL25/Gln-tRNA_synth"/>
</dbReference>
<proteinExistence type="inferred from homology"/>
<evidence type="ECO:0000259" key="12">
    <source>
        <dbReference type="Pfam" id="PF20974"/>
    </source>
</evidence>
<evidence type="ECO:0000256" key="5">
    <source>
        <dbReference type="ARBA" id="ARBA00022917"/>
    </source>
</evidence>
<dbReference type="InterPro" id="IPR001412">
    <property type="entry name" value="aa-tRNA-synth_I_CS"/>
</dbReference>
<gene>
    <name evidence="8 13" type="primary">glnS</name>
    <name evidence="13" type="ORF">GEAMG1_1339</name>
</gene>
<feature type="binding site" evidence="8">
    <location>
        <position position="214"/>
    </location>
    <ligand>
        <name>L-glutamine</name>
        <dbReference type="ChEBI" id="CHEBI:58359"/>
    </ligand>
</feature>
<feature type="domain" description="tRNA synthetases class I (E and Q) anti-codon binding" evidence="12">
    <location>
        <begin position="460"/>
        <end position="534"/>
    </location>
</feature>
<feature type="short sequence motif" description="'KMSKS' region" evidence="8">
    <location>
        <begin position="270"/>
        <end position="274"/>
    </location>
</feature>
<comment type="caution">
    <text evidence="8">Lacks conserved residue(s) required for the propagation of feature annotation.</text>
</comment>
<dbReference type="PROSITE" id="PS00178">
    <property type="entry name" value="AA_TRNA_LIGASE_I"/>
    <property type="match status" value="1"/>
</dbReference>
<evidence type="ECO:0000256" key="9">
    <source>
        <dbReference type="RuleBase" id="RU363037"/>
    </source>
</evidence>
<name>A0ABM9D9Y4_9BACT</name>
<keyword evidence="14" id="KW-1185">Reference proteome</keyword>
<feature type="binding site" evidence="8">
    <location>
        <position position="233"/>
    </location>
    <ligand>
        <name>ATP</name>
        <dbReference type="ChEBI" id="CHEBI:30616"/>
    </ligand>
</feature>
<dbReference type="HAMAP" id="MF_00126">
    <property type="entry name" value="Gln_tRNA_synth"/>
    <property type="match status" value="1"/>
</dbReference>
<dbReference type="Pfam" id="PF20974">
    <property type="entry name" value="tRNA-synt_1c_C2"/>
    <property type="match status" value="1"/>
</dbReference>
<dbReference type="InterPro" id="IPR020059">
    <property type="entry name" value="Glu/Gln-tRNA-synth_Ib_codon-bd"/>
</dbReference>
<dbReference type="EC" id="6.1.1.18" evidence="8"/>
<dbReference type="InterPro" id="IPR004514">
    <property type="entry name" value="Gln-tRNA-synth"/>
</dbReference>
<protein>
    <recommendedName>
        <fullName evidence="8">Glutamine--tRNA ligase</fullName>
        <ecNumber evidence="8">6.1.1.18</ecNumber>
    </recommendedName>
    <alternativeName>
        <fullName evidence="8">Glutaminyl-tRNA synthetase</fullName>
        <shortName evidence="8">GlnRS</shortName>
    </alternativeName>
</protein>
<feature type="binding site" evidence="8">
    <location>
        <begin position="271"/>
        <end position="273"/>
    </location>
    <ligand>
        <name>ATP</name>
        <dbReference type="ChEBI" id="CHEBI:30616"/>
    </ligand>
</feature>
<dbReference type="SUPFAM" id="SSF52374">
    <property type="entry name" value="Nucleotidylyl transferase"/>
    <property type="match status" value="1"/>
</dbReference>
<dbReference type="InterPro" id="IPR020058">
    <property type="entry name" value="Glu/Gln-tRNA-synth_Ib_cat-dom"/>
</dbReference>
<dbReference type="InterPro" id="IPR050132">
    <property type="entry name" value="Gln/Glu-tRNA_Ligase"/>
</dbReference>
<evidence type="ECO:0000256" key="2">
    <source>
        <dbReference type="ARBA" id="ARBA00022598"/>
    </source>
</evidence>
<organism evidence="13 14">
    <name type="scientific">Trichlorobacter ammonificans</name>
    <dbReference type="NCBI Taxonomy" id="2916410"/>
    <lineage>
        <taxon>Bacteria</taxon>
        <taxon>Pseudomonadati</taxon>
        <taxon>Thermodesulfobacteriota</taxon>
        <taxon>Desulfuromonadia</taxon>
        <taxon>Geobacterales</taxon>
        <taxon>Geobacteraceae</taxon>
        <taxon>Trichlorobacter</taxon>
    </lineage>
</organism>
<dbReference type="PANTHER" id="PTHR43097">
    <property type="entry name" value="GLUTAMINE-TRNA LIGASE"/>
    <property type="match status" value="1"/>
</dbReference>
<evidence type="ECO:0000259" key="11">
    <source>
        <dbReference type="Pfam" id="PF03950"/>
    </source>
</evidence>
<dbReference type="GO" id="GO:0004819">
    <property type="term" value="F:glutamine-tRNA ligase activity"/>
    <property type="evidence" value="ECO:0007669"/>
    <property type="project" value="UniProtKB-EC"/>
</dbReference>
<keyword evidence="2 8" id="KW-0436">Ligase</keyword>
<dbReference type="Pfam" id="PF00749">
    <property type="entry name" value="tRNA-synt_1c"/>
    <property type="match status" value="1"/>
</dbReference>
<comment type="subcellular location">
    <subcellularLocation>
        <location evidence="8">Cytoplasm</location>
    </subcellularLocation>
</comment>
<feature type="domain" description="Glutamyl/glutaminyl-tRNA synthetase class Ib catalytic" evidence="10">
    <location>
        <begin position="30"/>
        <end position="339"/>
    </location>
</feature>
<sequence length="559" mass="63552">MSTEPTIAPTANFLRTIVADDLASGKHQTVVTRFPPEPNGYLHIGHAKSICLNFGLARDFDGQCHLRFDDTNPVKEDTEYIESIKESVRWLGFDWGNHLYHASEYFEQLYQWAEYLIEQGKAYVDDLTPEQMKEYRGTLTEAGKDSPFRGRSVAENLDLFRRMRAGEFPDGSRVLRARIDMASPNMNLRDPVLYRILHATHPHVGDAWCIYPMYDFTHGQSDALEGITHSICTLEFESHRPLYEWFLDNLPVPCRPRQYEFARLNLSYTVMSKRKLQELVQTGLVKGWDDPRMPTIMGLKRRGYTPAAIRTFCERIGVGRSDAWIGFELLEECVRNDLNETALRAMAVLHPVKLIIDNYPEGQVEEFEVANHPAKPELGTRKMPFSREVLIDADDFMENPPKGYHRLTVGGEVKLKYAYVVKCTGIVKDADGRIIELHGEYDPGSTNGPVTSDGRKIKGVIHWLSAPHAGTVETRLFDRLFNDPNPDRGGADYKQFLNPDSLAVLPLCRVEPSLMQAAPGTSFQFERLGYFCADEKDSQPGKPVFNRVVTLKDTWGAKN</sequence>
<dbReference type="InterPro" id="IPR000924">
    <property type="entry name" value="Glu/Gln-tRNA-synth"/>
</dbReference>
<evidence type="ECO:0000256" key="1">
    <source>
        <dbReference type="ARBA" id="ARBA00022490"/>
    </source>
</evidence>
<dbReference type="NCBIfam" id="NF011291">
    <property type="entry name" value="PRK14703.1"/>
    <property type="match status" value="1"/>
</dbReference>
<evidence type="ECO:0000256" key="3">
    <source>
        <dbReference type="ARBA" id="ARBA00022741"/>
    </source>
</evidence>
<dbReference type="InterPro" id="IPR022861">
    <property type="entry name" value="Gln_tRNA_ligase_bac"/>
</dbReference>
<dbReference type="Pfam" id="PF03950">
    <property type="entry name" value="tRNA-synt_1c_C"/>
    <property type="match status" value="1"/>
</dbReference>
<keyword evidence="4 8" id="KW-0067">ATP-binding</keyword>
<evidence type="ECO:0000313" key="14">
    <source>
        <dbReference type="Proteomes" id="UP001295463"/>
    </source>
</evidence>
<feature type="binding site" evidence="8">
    <location>
        <begin position="37"/>
        <end position="39"/>
    </location>
    <ligand>
        <name>ATP</name>
        <dbReference type="ChEBI" id="CHEBI:30616"/>
    </ligand>
</feature>
<evidence type="ECO:0000256" key="8">
    <source>
        <dbReference type="HAMAP-Rule" id="MF_00126"/>
    </source>
</evidence>
<dbReference type="EMBL" id="OW150024">
    <property type="protein sequence ID" value="CAH2031169.1"/>
    <property type="molecule type" value="Genomic_DNA"/>
</dbReference>
<keyword evidence="5 8" id="KW-0648">Protein biosynthesis</keyword>
<evidence type="ECO:0000256" key="7">
    <source>
        <dbReference type="ARBA" id="ARBA00048270"/>
    </source>
</evidence>
<dbReference type="PRINTS" id="PR00987">
    <property type="entry name" value="TRNASYNTHGLU"/>
</dbReference>
<comment type="subunit">
    <text evidence="8">Monomer.</text>
</comment>
<dbReference type="RefSeq" id="WP_305732007.1">
    <property type="nucleotide sequence ID" value="NZ_OW150024.1"/>
</dbReference>
<feature type="binding site" evidence="8">
    <location>
        <begin position="263"/>
        <end position="264"/>
    </location>
    <ligand>
        <name>ATP</name>
        <dbReference type="ChEBI" id="CHEBI:30616"/>
    </ligand>
</feature>
<dbReference type="NCBIfam" id="TIGR00440">
    <property type="entry name" value="glnS"/>
    <property type="match status" value="1"/>
</dbReference>
<reference evidence="13 14" key="1">
    <citation type="submission" date="2022-03" db="EMBL/GenBank/DDBJ databases">
        <authorList>
            <person name="Koch H."/>
        </authorList>
    </citation>
    <scope>NUCLEOTIDE SEQUENCE [LARGE SCALE GENOMIC DNA]</scope>
    <source>
        <strain evidence="13 14">G1</strain>
    </source>
</reference>
<keyword evidence="1 8" id="KW-0963">Cytoplasm</keyword>
<dbReference type="PANTHER" id="PTHR43097:SF5">
    <property type="entry name" value="GLUTAMATE--TRNA LIGASE"/>
    <property type="match status" value="1"/>
</dbReference>
<evidence type="ECO:0000259" key="10">
    <source>
        <dbReference type="Pfam" id="PF00749"/>
    </source>
</evidence>
<keyword evidence="3 8" id="KW-0547">Nucleotide-binding</keyword>
<dbReference type="Proteomes" id="UP001295463">
    <property type="component" value="Chromosome"/>
</dbReference>
<dbReference type="Gene3D" id="3.40.50.620">
    <property type="entry name" value="HUPs"/>
    <property type="match status" value="1"/>
</dbReference>
<evidence type="ECO:0000313" key="13">
    <source>
        <dbReference type="EMBL" id="CAH2031169.1"/>
    </source>
</evidence>
<evidence type="ECO:0000256" key="6">
    <source>
        <dbReference type="ARBA" id="ARBA00023146"/>
    </source>
</evidence>
<dbReference type="CDD" id="cd00807">
    <property type="entry name" value="GlnRS_core"/>
    <property type="match status" value="1"/>
</dbReference>
<accession>A0ABM9D9Y4</accession>
<feature type="domain" description="Glutamyl/glutaminyl-tRNA synthetase class Ib anti-codon binding" evidence="11">
    <location>
        <begin position="342"/>
        <end position="442"/>
    </location>
</feature>
<comment type="similarity">
    <text evidence="8 9">Belongs to the class-I aminoacyl-tRNA synthetase family.</text>
</comment>